<sequence length="81" mass="8845">MKNIILISFVFISYFCFSFSNCLADEIGGELSNDISMESKSSDVKSDIKDKGDIPITSNEDIFGDEQAFPFIAGLGKNAAH</sequence>
<evidence type="ECO:0000313" key="2">
    <source>
        <dbReference type="EMBL" id="CAE19470.1"/>
    </source>
</evidence>
<dbReference type="RefSeq" id="WP_011132643.1">
    <property type="nucleotide sequence ID" value="NC_005072.1"/>
</dbReference>
<reference evidence="2 3" key="1">
    <citation type="journal article" date="2003" name="Nature">
        <title>Genome divergence in two Prochlorococcus ecotypes reflects oceanic niche differentiation.</title>
        <authorList>
            <person name="Rocap G."/>
            <person name="Larimer F.W."/>
            <person name="Lamerdin J.E."/>
            <person name="Malfatti S."/>
            <person name="Chain P."/>
            <person name="Ahlgren N.A."/>
            <person name="Arellano A."/>
            <person name="Coleman M."/>
            <person name="Hauser L."/>
            <person name="Hess W.R."/>
            <person name="Johnson Z.I."/>
            <person name="Land M.L."/>
            <person name="Lindell D."/>
            <person name="Post A.F."/>
            <person name="Regala W."/>
            <person name="Shah M."/>
            <person name="Shaw S.L."/>
            <person name="Steglich C."/>
            <person name="Sullivan M.B."/>
            <person name="Ting C.S."/>
            <person name="Tolonen A."/>
            <person name="Webb E.A."/>
            <person name="Zinser E.R."/>
            <person name="Chisholm S.W."/>
        </authorList>
    </citation>
    <scope>NUCLEOTIDE SEQUENCE [LARGE SCALE GENOMIC DNA]</scope>
    <source>
        <strain evidence="3">CCMP1986 / NIES-2087 / MED4</strain>
    </source>
</reference>
<organism evidence="2 3">
    <name type="scientific">Prochlorococcus marinus subsp. pastoris (strain CCMP1986 / NIES-2087 / MED4)</name>
    <dbReference type="NCBI Taxonomy" id="59919"/>
    <lineage>
        <taxon>Bacteria</taxon>
        <taxon>Bacillati</taxon>
        <taxon>Cyanobacteriota</taxon>
        <taxon>Cyanophyceae</taxon>
        <taxon>Synechococcales</taxon>
        <taxon>Prochlorococcaceae</taxon>
        <taxon>Prochlorococcus</taxon>
    </lineage>
</organism>
<dbReference type="Proteomes" id="UP000001026">
    <property type="component" value="Chromosome"/>
</dbReference>
<dbReference type="KEGG" id="pmm:PMM1011"/>
<gene>
    <name evidence="2" type="ordered locus">PMM1011</name>
</gene>
<protein>
    <submittedName>
        <fullName evidence="2">Uncharacterized protein</fullName>
    </submittedName>
</protein>
<keyword evidence="1" id="KW-0732">Signal</keyword>
<name>Q7V172_PROMP</name>
<dbReference type="AlphaFoldDB" id="Q7V172"/>
<proteinExistence type="predicted"/>
<feature type="chain" id="PRO_5004294404" evidence="1">
    <location>
        <begin position="25"/>
        <end position="81"/>
    </location>
</feature>
<dbReference type="STRING" id="59919.PMM1011"/>
<dbReference type="OrthoDB" id="541162at2"/>
<dbReference type="HOGENOM" id="CLU_2619189_0_0_3"/>
<feature type="signal peptide" evidence="1">
    <location>
        <begin position="1"/>
        <end position="24"/>
    </location>
</feature>
<evidence type="ECO:0000313" key="3">
    <source>
        <dbReference type="Proteomes" id="UP000001026"/>
    </source>
</evidence>
<evidence type="ECO:0000256" key="1">
    <source>
        <dbReference type="SAM" id="SignalP"/>
    </source>
</evidence>
<dbReference type="EMBL" id="BX548174">
    <property type="protein sequence ID" value="CAE19470.1"/>
    <property type="molecule type" value="Genomic_DNA"/>
</dbReference>
<accession>Q7V172</accession>